<dbReference type="InterPro" id="IPR002213">
    <property type="entry name" value="UDP_glucos_trans"/>
</dbReference>
<protein>
    <submittedName>
        <fullName evidence="3">UDP-glycosyltransferase 83A1-like</fullName>
    </submittedName>
</protein>
<comment type="caution">
    <text evidence="3">The sequence shown here is derived from an EMBL/GenBank/DDBJ whole genome shotgun (WGS) entry which is preliminary data.</text>
</comment>
<dbReference type="GO" id="GO:0080043">
    <property type="term" value="F:quercetin 3-O-glucosyltransferase activity"/>
    <property type="evidence" value="ECO:0007669"/>
    <property type="project" value="TreeGrafter"/>
</dbReference>
<name>A0A834TIJ6_9FABA</name>
<gene>
    <name evidence="3" type="ORF">G2W53_027875</name>
</gene>
<dbReference type="Pfam" id="PF00201">
    <property type="entry name" value="UDPGT"/>
    <property type="match status" value="1"/>
</dbReference>
<dbReference type="CDD" id="cd03784">
    <property type="entry name" value="GT1_Gtf-like"/>
    <property type="match status" value="1"/>
</dbReference>
<evidence type="ECO:0000313" key="3">
    <source>
        <dbReference type="EMBL" id="KAF7822420.1"/>
    </source>
</evidence>
<organism evidence="3 4">
    <name type="scientific">Senna tora</name>
    <dbReference type="NCBI Taxonomy" id="362788"/>
    <lineage>
        <taxon>Eukaryota</taxon>
        <taxon>Viridiplantae</taxon>
        <taxon>Streptophyta</taxon>
        <taxon>Embryophyta</taxon>
        <taxon>Tracheophyta</taxon>
        <taxon>Spermatophyta</taxon>
        <taxon>Magnoliopsida</taxon>
        <taxon>eudicotyledons</taxon>
        <taxon>Gunneridae</taxon>
        <taxon>Pentapetalae</taxon>
        <taxon>rosids</taxon>
        <taxon>fabids</taxon>
        <taxon>Fabales</taxon>
        <taxon>Fabaceae</taxon>
        <taxon>Caesalpinioideae</taxon>
        <taxon>Cassia clade</taxon>
        <taxon>Senna</taxon>
    </lineage>
</organism>
<evidence type="ECO:0000256" key="1">
    <source>
        <dbReference type="ARBA" id="ARBA00009995"/>
    </source>
</evidence>
<dbReference type="SUPFAM" id="SSF53756">
    <property type="entry name" value="UDP-Glycosyltransferase/glycogen phosphorylase"/>
    <property type="match status" value="1"/>
</dbReference>
<comment type="similarity">
    <text evidence="1">Belongs to the UDP-glycosyltransferase family.</text>
</comment>
<dbReference type="FunFam" id="3.40.50.2000:FF:000061">
    <property type="entry name" value="UDP-glycosyltransferase 83A1"/>
    <property type="match status" value="1"/>
</dbReference>
<dbReference type="GO" id="GO:0080044">
    <property type="term" value="F:quercetin 7-O-glucosyltransferase activity"/>
    <property type="evidence" value="ECO:0007669"/>
    <property type="project" value="TreeGrafter"/>
</dbReference>
<accession>A0A834TIJ6</accession>
<dbReference type="AlphaFoldDB" id="A0A834TIJ6"/>
<keyword evidence="2 3" id="KW-0808">Transferase</keyword>
<dbReference type="Proteomes" id="UP000634136">
    <property type="component" value="Unassembled WGS sequence"/>
</dbReference>
<reference evidence="3" key="1">
    <citation type="submission" date="2020-09" db="EMBL/GenBank/DDBJ databases">
        <title>Genome-Enabled Discovery of Anthraquinone Biosynthesis in Senna tora.</title>
        <authorList>
            <person name="Kang S.-H."/>
            <person name="Pandey R.P."/>
            <person name="Lee C.-M."/>
            <person name="Sim J.-S."/>
            <person name="Jeong J.-T."/>
            <person name="Choi B.-S."/>
            <person name="Jung M."/>
            <person name="Ginzburg D."/>
            <person name="Zhao K."/>
            <person name="Won S.Y."/>
            <person name="Oh T.-J."/>
            <person name="Yu Y."/>
            <person name="Kim N.-H."/>
            <person name="Lee O.R."/>
            <person name="Lee T.-H."/>
            <person name="Bashyal P."/>
            <person name="Kim T.-S."/>
            <person name="Lee W.-H."/>
            <person name="Kawkins C."/>
            <person name="Kim C.-K."/>
            <person name="Kim J.S."/>
            <person name="Ahn B.O."/>
            <person name="Rhee S.Y."/>
            <person name="Sohng J.K."/>
        </authorList>
    </citation>
    <scope>NUCLEOTIDE SEQUENCE</scope>
    <source>
        <tissue evidence="3">Leaf</tissue>
    </source>
</reference>
<evidence type="ECO:0000313" key="4">
    <source>
        <dbReference type="Proteomes" id="UP000634136"/>
    </source>
</evidence>
<dbReference type="PANTHER" id="PTHR11926">
    <property type="entry name" value="GLUCOSYL/GLUCURONOSYL TRANSFERASES"/>
    <property type="match status" value="1"/>
</dbReference>
<proteinExistence type="inferred from homology"/>
<dbReference type="Gene3D" id="3.40.50.2000">
    <property type="entry name" value="Glycogen Phosphorylase B"/>
    <property type="match status" value="2"/>
</dbReference>
<dbReference type="OrthoDB" id="5835829at2759"/>
<sequence length="457" mass="51729">MKIPHLLLIPYPILGHVNPFMQFSHVLAKHGCHVTFLSTEFNLKRILNNNSFTCSSSENINLVSLPDGLDPEDDRSDFRKLLSSIKSTMPALLPNLIQDINKIDCIIVSINMGWALEIGRRMGIKAALLWPSSATVLAFCDSINRLIHYGIIDSQSGNITSAFNFLYSSLSSNNSLQILYNFTLSRLALGKTFDHLVQEMQTLKLAQWWLCNTMYELEPQTFSISPSTFSPIGPLMLLASDQNPNPIPNSFWEEDSTCLQWLDQHPPQSVIYVSFGSIAVLKPKQFTELAHALHHLLDRPFLWVVRPSNNNNNVTYPQNEFEFKGSSSKGKIVGWAPQQKVLNHPSIACFVSHCGWNSTIEGLCGGVPFLCWPFFSDQWVNKMLVCDLWKVGMGFEKEDDEEVISREEIKKKVEIVVGSEEIKSRSLKMKQLVLENMRGDGGHSSRNLDNFIHWAQE</sequence>
<evidence type="ECO:0000256" key="2">
    <source>
        <dbReference type="ARBA" id="ARBA00022679"/>
    </source>
</evidence>
<dbReference type="EMBL" id="JAAIUW010000008">
    <property type="protein sequence ID" value="KAF7822420.1"/>
    <property type="molecule type" value="Genomic_DNA"/>
</dbReference>
<keyword evidence="4" id="KW-1185">Reference proteome</keyword>
<dbReference type="PANTHER" id="PTHR11926:SF1530">
    <property type="entry name" value="EF-HAND DOMAIN-CONTAINING PROTEIN"/>
    <property type="match status" value="1"/>
</dbReference>